<dbReference type="PROSITE" id="PS50011">
    <property type="entry name" value="PROTEIN_KINASE_DOM"/>
    <property type="match status" value="1"/>
</dbReference>
<dbReference type="GO" id="GO:0007059">
    <property type="term" value="P:chromosome segregation"/>
    <property type="evidence" value="ECO:0007669"/>
    <property type="project" value="TreeGrafter"/>
</dbReference>
<feature type="region of interest" description="Disordered" evidence="7">
    <location>
        <begin position="509"/>
        <end position="530"/>
    </location>
</feature>
<gene>
    <name evidence="9" type="ORF">PV328_005444</name>
</gene>
<feature type="domain" description="Protein kinase" evidence="8">
    <location>
        <begin position="573"/>
        <end position="845"/>
    </location>
</feature>
<keyword evidence="5 6" id="KW-0067">ATP-binding</keyword>
<dbReference type="PANTHER" id="PTHR22974:SF21">
    <property type="entry name" value="DUAL SPECIFICITY PROTEIN KINASE TTK"/>
    <property type="match status" value="1"/>
</dbReference>
<keyword evidence="2" id="KW-0808">Transferase</keyword>
<feature type="compositionally biased region" description="Polar residues" evidence="7">
    <location>
        <begin position="311"/>
        <end position="326"/>
    </location>
</feature>
<dbReference type="GO" id="GO:0033316">
    <property type="term" value="P:meiotic spindle assembly checkpoint signaling"/>
    <property type="evidence" value="ECO:0007669"/>
    <property type="project" value="TreeGrafter"/>
</dbReference>
<feature type="compositionally biased region" description="Polar residues" evidence="7">
    <location>
        <begin position="188"/>
        <end position="202"/>
    </location>
</feature>
<evidence type="ECO:0000256" key="5">
    <source>
        <dbReference type="ARBA" id="ARBA00022840"/>
    </source>
</evidence>
<keyword evidence="4" id="KW-0418">Kinase</keyword>
<feature type="region of interest" description="Disordered" evidence="7">
    <location>
        <begin position="186"/>
        <end position="210"/>
    </location>
</feature>
<dbReference type="FunFam" id="3.30.200.20:FF:000131">
    <property type="entry name" value="Dual specificity protein kinase TTK"/>
    <property type="match status" value="1"/>
</dbReference>
<evidence type="ECO:0000256" key="4">
    <source>
        <dbReference type="ARBA" id="ARBA00022777"/>
    </source>
</evidence>
<dbReference type="SUPFAM" id="SSF56112">
    <property type="entry name" value="Protein kinase-like (PK-like)"/>
    <property type="match status" value="1"/>
</dbReference>
<dbReference type="GO" id="GO:0005524">
    <property type="term" value="F:ATP binding"/>
    <property type="evidence" value="ECO:0007669"/>
    <property type="project" value="UniProtKB-UniRule"/>
</dbReference>
<dbReference type="GO" id="GO:0000776">
    <property type="term" value="C:kinetochore"/>
    <property type="evidence" value="ECO:0007669"/>
    <property type="project" value="TreeGrafter"/>
</dbReference>
<feature type="compositionally biased region" description="Polar residues" evidence="7">
    <location>
        <begin position="294"/>
        <end position="303"/>
    </location>
</feature>
<dbReference type="Gene3D" id="3.30.200.20">
    <property type="entry name" value="Phosphorylase Kinase, domain 1"/>
    <property type="match status" value="1"/>
</dbReference>
<dbReference type="Pfam" id="PF00069">
    <property type="entry name" value="Pkinase"/>
    <property type="match status" value="1"/>
</dbReference>
<dbReference type="InterPro" id="IPR008271">
    <property type="entry name" value="Ser/Thr_kinase_AS"/>
</dbReference>
<dbReference type="Gene3D" id="1.10.510.10">
    <property type="entry name" value="Transferase(Phosphotransferase) domain 1"/>
    <property type="match status" value="1"/>
</dbReference>
<feature type="compositionally biased region" description="Basic and acidic residues" evidence="7">
    <location>
        <begin position="91"/>
        <end position="101"/>
    </location>
</feature>
<dbReference type="InterPro" id="IPR017441">
    <property type="entry name" value="Protein_kinase_ATP_BS"/>
</dbReference>
<feature type="compositionally biased region" description="Acidic residues" evidence="7">
    <location>
        <begin position="56"/>
        <end position="79"/>
    </location>
</feature>
<feature type="region of interest" description="Disordered" evidence="7">
    <location>
        <begin position="428"/>
        <end position="458"/>
    </location>
</feature>
<dbReference type="GO" id="GO:0005634">
    <property type="term" value="C:nucleus"/>
    <property type="evidence" value="ECO:0007669"/>
    <property type="project" value="TreeGrafter"/>
</dbReference>
<evidence type="ECO:0000256" key="2">
    <source>
        <dbReference type="ARBA" id="ARBA00022679"/>
    </source>
</evidence>
<proteinExistence type="predicted"/>
<feature type="compositionally biased region" description="Polar residues" evidence="7">
    <location>
        <begin position="102"/>
        <end position="112"/>
    </location>
</feature>
<dbReference type="PROSITE" id="PS00107">
    <property type="entry name" value="PROTEIN_KINASE_ATP"/>
    <property type="match status" value="1"/>
</dbReference>
<reference evidence="9" key="1">
    <citation type="journal article" date="2023" name="bioRxiv">
        <title>Scaffold-level genome assemblies of two parasitoid biocontrol wasps reveal the parthenogenesis mechanism and an associated novel virus.</title>
        <authorList>
            <person name="Inwood S."/>
            <person name="Skelly J."/>
            <person name="Guhlin J."/>
            <person name="Harrop T."/>
            <person name="Goldson S."/>
            <person name="Dearden P."/>
        </authorList>
    </citation>
    <scope>NUCLEOTIDE SEQUENCE</scope>
    <source>
        <strain evidence="9">Irish</strain>
        <tissue evidence="9">Whole body</tissue>
    </source>
</reference>
<evidence type="ECO:0000256" key="6">
    <source>
        <dbReference type="PROSITE-ProRule" id="PRU10141"/>
    </source>
</evidence>
<evidence type="ECO:0000313" key="9">
    <source>
        <dbReference type="EMBL" id="KAK0172076.1"/>
    </source>
</evidence>
<feature type="compositionally biased region" description="Polar residues" evidence="7">
    <location>
        <begin position="27"/>
        <end position="39"/>
    </location>
</feature>
<evidence type="ECO:0000256" key="1">
    <source>
        <dbReference type="ARBA" id="ARBA00022527"/>
    </source>
</evidence>
<protein>
    <recommendedName>
        <fullName evidence="8">Protein kinase domain-containing protein</fullName>
    </recommendedName>
</protein>
<dbReference type="InterPro" id="IPR011009">
    <property type="entry name" value="Kinase-like_dom_sf"/>
</dbReference>
<comment type="caution">
    <text evidence="9">The sequence shown here is derived from an EMBL/GenBank/DDBJ whole genome shotgun (WGS) entry which is preliminary data.</text>
</comment>
<dbReference type="InterPro" id="IPR000719">
    <property type="entry name" value="Prot_kinase_dom"/>
</dbReference>
<dbReference type="AlphaFoldDB" id="A0AA39KSK8"/>
<keyword evidence="10" id="KW-1185">Reference proteome</keyword>
<dbReference type="EMBL" id="JAQQBS010000002">
    <property type="protein sequence ID" value="KAK0172076.1"/>
    <property type="molecule type" value="Genomic_DNA"/>
</dbReference>
<dbReference type="Proteomes" id="UP001168990">
    <property type="component" value="Unassembled WGS sequence"/>
</dbReference>
<dbReference type="GO" id="GO:0004712">
    <property type="term" value="F:protein serine/threonine/tyrosine kinase activity"/>
    <property type="evidence" value="ECO:0007669"/>
    <property type="project" value="TreeGrafter"/>
</dbReference>
<feature type="compositionally biased region" description="Basic and acidic residues" evidence="7">
    <location>
        <begin position="15"/>
        <end position="26"/>
    </location>
</feature>
<organism evidence="9 10">
    <name type="scientific">Microctonus aethiopoides</name>
    <dbReference type="NCBI Taxonomy" id="144406"/>
    <lineage>
        <taxon>Eukaryota</taxon>
        <taxon>Metazoa</taxon>
        <taxon>Ecdysozoa</taxon>
        <taxon>Arthropoda</taxon>
        <taxon>Hexapoda</taxon>
        <taxon>Insecta</taxon>
        <taxon>Pterygota</taxon>
        <taxon>Neoptera</taxon>
        <taxon>Endopterygota</taxon>
        <taxon>Hymenoptera</taxon>
        <taxon>Apocrita</taxon>
        <taxon>Ichneumonoidea</taxon>
        <taxon>Braconidae</taxon>
        <taxon>Euphorinae</taxon>
        <taxon>Microctonus</taxon>
    </lineage>
</organism>
<name>A0AA39KSK8_9HYME</name>
<feature type="compositionally biased region" description="Basic and acidic residues" evidence="7">
    <location>
        <begin position="432"/>
        <end position="443"/>
    </location>
</feature>
<dbReference type="PANTHER" id="PTHR22974">
    <property type="entry name" value="MIXED LINEAGE PROTEIN KINASE"/>
    <property type="match status" value="1"/>
</dbReference>
<feature type="region of interest" description="Disordered" evidence="7">
    <location>
        <begin position="51"/>
        <end position="112"/>
    </location>
</feature>
<reference evidence="9" key="2">
    <citation type="submission" date="2023-03" db="EMBL/GenBank/DDBJ databases">
        <authorList>
            <person name="Inwood S.N."/>
            <person name="Skelly J.G."/>
            <person name="Guhlin J."/>
            <person name="Harrop T.W.R."/>
            <person name="Goldson S.G."/>
            <person name="Dearden P.K."/>
        </authorList>
    </citation>
    <scope>NUCLEOTIDE SEQUENCE</scope>
    <source>
        <strain evidence="9">Irish</strain>
        <tissue evidence="9">Whole body</tissue>
    </source>
</reference>
<sequence>MMADGDNGKVANETNVEKESLNDRRSFSGNSGNYGSASTCKFQPVRVKALLHMYESDDDDSEDKDSTEDDEGALSEPDDERPPLPLDDEDSKSKNEVKQSDIKSSSDAFMSDVNTKNSNVEIITEEPERKSISRDSIKNVLDHYSSSISSGNNFANVITTMITSTSTTMSTTAVSNFNHHVYDKPQHVPTQSQDTIRSSSSRELFHDGNERKLSISKPSVASYISDFSAMDLDSKTGQSLLSRSKTFDSIGRKSEGNIFPSSVYGSRMQSNMKLETPDLVQPSHDRHLHSLTSYKSESVATSSSKHEVPVSISQSDKLPLSTNYLSKETPHKHNPPPGSMRPTPSVSHRNIFQTPQNKTQGDFSLNQGHAPTPGTIFSHWSQMNMMHTPMQHKISDSSQSSGKTILAQHDVANWYGNKANKSVRRPLAETTGTEHRMKNEKSSHGLKIPDPGENPSRQPLERIQEKVTMLPAISHDSKENRRPLILESSTKKDDFLLRNMMPEVVKPVQENRTNPPNQEIIPKSVPPNSEPLREHYNNNPPAVQNRMNIQASVPSSVRKTEYGKTMKVKNKEYMILGYLGKGMSGEVVQVQDLTNSELRAIKCVDLSHMDKDSAQSCIQEITMLGKLQAPCVIRMFDYEIRNKMIYVVMEMGDTDLSKFLKSVSAEKRLPLTMILYYWTEMLTAVKHIHDNGVIHSDLKPANFLLVRGRLKLIDFGIASSLNGDMTSIVKNSTVGTLNYISPESLMDVGESSNHNSKYKISYKSDVWSLGCILYSLVFGYTPFQHIRQQWPKINAICNPASKISFTQPPNSEPIPLILIDVMRKCLQHDPKARPSVAQLLEISYVPITKQNNVLPKISPHIILKIKNALTDEEWREYTEMMDQERKYC</sequence>
<feature type="binding site" evidence="6">
    <location>
        <position position="602"/>
    </location>
    <ligand>
        <name>ATP</name>
        <dbReference type="ChEBI" id="CHEBI:30616"/>
    </ligand>
</feature>
<evidence type="ECO:0000259" key="8">
    <source>
        <dbReference type="PROSITE" id="PS50011"/>
    </source>
</evidence>
<feature type="region of interest" description="Disordered" evidence="7">
    <location>
        <begin position="1"/>
        <end position="39"/>
    </location>
</feature>
<keyword evidence="1" id="KW-0723">Serine/threonine-protein kinase</keyword>
<dbReference type="PROSITE" id="PS00108">
    <property type="entry name" value="PROTEIN_KINASE_ST"/>
    <property type="match status" value="1"/>
</dbReference>
<dbReference type="GO" id="GO:0034501">
    <property type="term" value="P:protein localization to kinetochore"/>
    <property type="evidence" value="ECO:0007669"/>
    <property type="project" value="TreeGrafter"/>
</dbReference>
<evidence type="ECO:0000256" key="3">
    <source>
        <dbReference type="ARBA" id="ARBA00022741"/>
    </source>
</evidence>
<dbReference type="GO" id="GO:0007094">
    <property type="term" value="P:mitotic spindle assembly checkpoint signaling"/>
    <property type="evidence" value="ECO:0007669"/>
    <property type="project" value="TreeGrafter"/>
</dbReference>
<feature type="region of interest" description="Disordered" evidence="7">
    <location>
        <begin position="294"/>
        <end position="348"/>
    </location>
</feature>
<dbReference type="SMART" id="SM00220">
    <property type="entry name" value="S_TKc"/>
    <property type="match status" value="1"/>
</dbReference>
<evidence type="ECO:0000313" key="10">
    <source>
        <dbReference type="Proteomes" id="UP001168990"/>
    </source>
</evidence>
<accession>A0AA39KSK8</accession>
<keyword evidence="3 6" id="KW-0547">Nucleotide-binding</keyword>
<evidence type="ECO:0000256" key="7">
    <source>
        <dbReference type="SAM" id="MobiDB-lite"/>
    </source>
</evidence>
<dbReference type="GO" id="GO:0004674">
    <property type="term" value="F:protein serine/threonine kinase activity"/>
    <property type="evidence" value="ECO:0007669"/>
    <property type="project" value="UniProtKB-KW"/>
</dbReference>